<accession>B3JG94</accession>
<sequence length="47" mass="5398">MFGISPDPHVIDKLFKELILFLPEPLRLGEFLSNSDHNISGISFIHY</sequence>
<reference evidence="1 2" key="1">
    <citation type="submission" date="2008-04" db="EMBL/GenBank/DDBJ databases">
        <title>Draft genome sequence of Bacteroides coprocola (DSM 17136).</title>
        <authorList>
            <person name="Sudarsanam P."/>
            <person name="Ley R."/>
            <person name="Guruge J."/>
            <person name="Turnbaugh P.J."/>
            <person name="Mahowald M."/>
            <person name="Liep D."/>
            <person name="Gordon J."/>
        </authorList>
    </citation>
    <scope>NUCLEOTIDE SEQUENCE [LARGE SCALE GENOMIC DNA]</scope>
    <source>
        <strain evidence="1 2">DSM 17136</strain>
    </source>
</reference>
<dbReference type="Proteomes" id="UP000003146">
    <property type="component" value="Unassembled WGS sequence"/>
</dbReference>
<proteinExistence type="predicted"/>
<dbReference type="EMBL" id="ABIY02000064">
    <property type="protein sequence ID" value="EDV02105.1"/>
    <property type="molecule type" value="Genomic_DNA"/>
</dbReference>
<dbReference type="STRING" id="470145.BACCOP_00896"/>
<comment type="caution">
    <text evidence="1">The sequence shown here is derived from an EMBL/GenBank/DDBJ whole genome shotgun (WGS) entry which is preliminary data.</text>
</comment>
<dbReference type="HOGENOM" id="CLU_3176770_0_0_10"/>
<protein>
    <submittedName>
        <fullName evidence="1">Uncharacterized protein</fullName>
    </submittedName>
</protein>
<evidence type="ECO:0000313" key="1">
    <source>
        <dbReference type="EMBL" id="EDV02105.1"/>
    </source>
</evidence>
<feature type="non-terminal residue" evidence="1">
    <location>
        <position position="47"/>
    </location>
</feature>
<evidence type="ECO:0000313" key="2">
    <source>
        <dbReference type="Proteomes" id="UP000003146"/>
    </source>
</evidence>
<dbReference type="AlphaFoldDB" id="B3JG94"/>
<reference evidence="1 2" key="2">
    <citation type="submission" date="2008-04" db="EMBL/GenBank/DDBJ databases">
        <authorList>
            <person name="Fulton L."/>
            <person name="Clifton S."/>
            <person name="Fulton B."/>
            <person name="Xu J."/>
            <person name="Minx P."/>
            <person name="Pepin K.H."/>
            <person name="Johnson M."/>
            <person name="Thiruvilangam P."/>
            <person name="Bhonagiri V."/>
            <person name="Nash W.E."/>
            <person name="Mardis E.R."/>
            <person name="Wilson R.K."/>
        </authorList>
    </citation>
    <scope>NUCLEOTIDE SEQUENCE [LARGE SCALE GENOMIC DNA]</scope>
    <source>
        <strain evidence="1 2">DSM 17136</strain>
    </source>
</reference>
<gene>
    <name evidence="1" type="ORF">BACCOP_00896</name>
</gene>
<organism evidence="1 2">
    <name type="scientific">Phocaeicola coprocola DSM 17136</name>
    <dbReference type="NCBI Taxonomy" id="470145"/>
    <lineage>
        <taxon>Bacteria</taxon>
        <taxon>Pseudomonadati</taxon>
        <taxon>Bacteroidota</taxon>
        <taxon>Bacteroidia</taxon>
        <taxon>Bacteroidales</taxon>
        <taxon>Bacteroidaceae</taxon>
        <taxon>Phocaeicola</taxon>
    </lineage>
</organism>
<name>B3JG94_9BACT</name>